<dbReference type="GO" id="GO:0008168">
    <property type="term" value="F:methyltransferase activity"/>
    <property type="evidence" value="ECO:0007669"/>
    <property type="project" value="UniProtKB-KW"/>
</dbReference>
<dbReference type="InterPro" id="IPR048011">
    <property type="entry name" value="NTP-PPase_MazG-like_C"/>
</dbReference>
<dbReference type="NCBIfam" id="NF007113">
    <property type="entry name" value="PRK09562.1"/>
    <property type="match status" value="1"/>
</dbReference>
<evidence type="ECO:0000313" key="2">
    <source>
        <dbReference type="EMBL" id="KIE59225.1"/>
    </source>
</evidence>
<dbReference type="Gene3D" id="1.10.287.1080">
    <property type="entry name" value="MazG-like"/>
    <property type="match status" value="2"/>
</dbReference>
<dbReference type="Proteomes" id="UP000315925">
    <property type="component" value="Chromosome"/>
</dbReference>
<sequence length="261" mass="30223">MNPYDSLPTDPLLRILSIMTILRSPQGCPWDREQTHKSLKAKLIEECYELIEAIDSEDMASMKEELGDILLHVLFHAQIAQEEGNFSFLEVLDDLCTKLIRRHPHVFGTESATTTDEVHKHWEKIKKAEKPHRESLFDGIPSLLPPLLKAIKLQSRASKMQLDWTSPEGPLLKMEEELQEIKEAYKEKDLEKIKKEIGDLIFSAINFARLLGIDPEEAMKASLLTFEKRCRFVEKELKDKANPVSPEELDRLWERAKEEYS</sequence>
<reference evidence="2 4" key="1">
    <citation type="submission" date="2014-08" db="EMBL/GenBank/DDBJ databases">
        <title>Methylacidiphilum kamchatkense strain Kam1 draft genome sequence.</title>
        <authorList>
            <person name="Birkeland N.-K."/>
            <person name="Erikstad H.A."/>
        </authorList>
    </citation>
    <scope>NUCLEOTIDE SEQUENCE [LARGE SCALE GENOMIC DNA]</scope>
    <source>
        <strain evidence="2 4">Kam1</strain>
    </source>
</reference>
<dbReference type="GO" id="GO:0046076">
    <property type="term" value="P:dTTP catabolic process"/>
    <property type="evidence" value="ECO:0007669"/>
    <property type="project" value="TreeGrafter"/>
</dbReference>
<keyword evidence="3" id="KW-0808">Transferase</keyword>
<dbReference type="OrthoDB" id="9808939at2"/>
<dbReference type="STRING" id="1202785.A946_00380"/>
<dbReference type="GO" id="GO:0032259">
    <property type="term" value="P:methylation"/>
    <property type="evidence" value="ECO:0007669"/>
    <property type="project" value="UniProtKB-KW"/>
</dbReference>
<reference evidence="3" key="2">
    <citation type="journal article" date="2019" name="BMC Genomics">
        <title>Complete genome sequence analysis of the thermoacidophilic verrucomicrobial methanotroph 'Candidatus Methylacidiphilum kamchatkense' strain Kam1 and comparison with its closest relatives.</title>
        <authorList>
            <person name="Kruse T."/>
            <person name="Ratnadevi C.M."/>
            <person name="Erikstad H.A."/>
            <person name="Birkeland N.K."/>
        </authorList>
    </citation>
    <scope>NUCLEOTIDE SEQUENCE</scope>
    <source>
        <strain evidence="3">Kam1</strain>
    </source>
</reference>
<dbReference type="PANTHER" id="PTHR30522:SF0">
    <property type="entry name" value="NUCLEOSIDE TRIPHOSPHATE PYROPHOSPHOHYDROLASE"/>
    <property type="match status" value="1"/>
</dbReference>
<dbReference type="PANTHER" id="PTHR30522">
    <property type="entry name" value="NUCLEOSIDE TRIPHOSPHATE PYROPHOSPHOHYDROLASE"/>
    <property type="match status" value="1"/>
</dbReference>
<reference evidence="5" key="3">
    <citation type="submission" date="2019-03" db="EMBL/GenBank/DDBJ databases">
        <title>Complete genome of Methylacidiphilum kamchatkense Kam1.</title>
        <authorList>
            <person name="Kruse T."/>
            <person name="Murarilal Ratnadevi C."/>
            <person name="Erikstad H.-A."/>
            <person name="Birkeland N.-K."/>
        </authorList>
    </citation>
    <scope>NUCLEOTIDE SEQUENCE [LARGE SCALE GENOMIC DNA]</scope>
    <source>
        <strain evidence="5">kam1</strain>
    </source>
</reference>
<gene>
    <name evidence="2" type="ORF">A946_00380</name>
    <name evidence="3" type="ORF">kam1_1599</name>
</gene>
<proteinExistence type="predicted"/>
<organism evidence="3 5">
    <name type="scientific">Methylacidiphilum kamchatkense Kam1</name>
    <dbReference type="NCBI Taxonomy" id="1202785"/>
    <lineage>
        <taxon>Bacteria</taxon>
        <taxon>Pseudomonadati</taxon>
        <taxon>Verrucomicrobiota</taxon>
        <taxon>Methylacidiphilae</taxon>
        <taxon>Methylacidiphilales</taxon>
        <taxon>Methylacidiphilaceae</taxon>
        <taxon>Methylacidiphilum (ex Ratnadevi et al. 2023)</taxon>
    </lineage>
</organism>
<dbReference type="AlphaFoldDB" id="A0A0C1V667"/>
<evidence type="ECO:0000313" key="4">
    <source>
        <dbReference type="Proteomes" id="UP000031594"/>
    </source>
</evidence>
<keyword evidence="4" id="KW-1185">Reference proteome</keyword>
<dbReference type="Pfam" id="PF03819">
    <property type="entry name" value="MazG"/>
    <property type="match status" value="2"/>
</dbReference>
<dbReference type="SUPFAM" id="SSF101386">
    <property type="entry name" value="all-alpha NTP pyrophosphatases"/>
    <property type="match status" value="2"/>
</dbReference>
<dbReference type="CDD" id="cd11528">
    <property type="entry name" value="NTP-PPase_MazG_Nterm"/>
    <property type="match status" value="1"/>
</dbReference>
<keyword evidence="3" id="KW-0489">Methyltransferase</keyword>
<accession>A0A0C1V667</accession>
<dbReference type="EMBL" id="CP037899">
    <property type="protein sequence ID" value="QDQ42814.1"/>
    <property type="molecule type" value="Genomic_DNA"/>
</dbReference>
<dbReference type="GO" id="GO:0006203">
    <property type="term" value="P:dGTP catabolic process"/>
    <property type="evidence" value="ECO:0007669"/>
    <property type="project" value="TreeGrafter"/>
</dbReference>
<dbReference type="GO" id="GO:0046061">
    <property type="term" value="P:dATP catabolic process"/>
    <property type="evidence" value="ECO:0007669"/>
    <property type="project" value="TreeGrafter"/>
</dbReference>
<dbReference type="EMBL" id="JQNX01000001">
    <property type="protein sequence ID" value="KIE59225.1"/>
    <property type="molecule type" value="Genomic_DNA"/>
</dbReference>
<feature type="domain" description="NTP pyrophosphohydrolase MazG-like" evidence="1">
    <location>
        <begin position="171"/>
        <end position="230"/>
    </location>
</feature>
<dbReference type="KEGG" id="mkc:kam1_1599"/>
<dbReference type="RefSeq" id="WP_039720520.1">
    <property type="nucleotide sequence ID" value="NZ_CP037899.1"/>
</dbReference>
<dbReference type="InterPro" id="IPR011551">
    <property type="entry name" value="NTP_PyrPHydrolase_MazG"/>
</dbReference>
<dbReference type="InterPro" id="IPR004518">
    <property type="entry name" value="MazG-like_dom"/>
</dbReference>
<dbReference type="FunFam" id="1.10.287.1080:FF:000001">
    <property type="entry name" value="Nucleoside triphosphate pyrophosphohydrolase"/>
    <property type="match status" value="1"/>
</dbReference>
<dbReference type="NCBIfam" id="TIGR00444">
    <property type="entry name" value="mazG"/>
    <property type="match status" value="1"/>
</dbReference>
<protein>
    <submittedName>
        <fullName evidence="2">Pyrophosphatase</fullName>
    </submittedName>
    <submittedName>
        <fullName evidence="3">Tetrapyrrole methylase family protein/MazG family protein</fullName>
    </submittedName>
</protein>
<dbReference type="GO" id="GO:0046052">
    <property type="term" value="P:UTP catabolic process"/>
    <property type="evidence" value="ECO:0007669"/>
    <property type="project" value="TreeGrafter"/>
</dbReference>
<feature type="domain" description="NTP pyrophosphohydrolase MazG-like" evidence="1">
    <location>
        <begin position="34"/>
        <end position="107"/>
    </location>
</feature>
<name>A0A0C1V667_9BACT</name>
<dbReference type="InterPro" id="IPR048015">
    <property type="entry name" value="NTP-PPase_MazG-like_N"/>
</dbReference>
<dbReference type="GO" id="GO:0047429">
    <property type="term" value="F:nucleoside triphosphate diphosphatase activity"/>
    <property type="evidence" value="ECO:0007669"/>
    <property type="project" value="InterPro"/>
</dbReference>
<dbReference type="GO" id="GO:0046081">
    <property type="term" value="P:dUTP catabolic process"/>
    <property type="evidence" value="ECO:0007669"/>
    <property type="project" value="TreeGrafter"/>
</dbReference>
<dbReference type="CDD" id="cd11529">
    <property type="entry name" value="NTP-PPase_MazG_Cterm"/>
    <property type="match status" value="1"/>
</dbReference>
<dbReference type="Proteomes" id="UP000031594">
    <property type="component" value="Unassembled WGS sequence"/>
</dbReference>
<dbReference type="GO" id="GO:0006950">
    <property type="term" value="P:response to stress"/>
    <property type="evidence" value="ECO:0007669"/>
    <property type="project" value="UniProtKB-ARBA"/>
</dbReference>
<evidence type="ECO:0000313" key="3">
    <source>
        <dbReference type="EMBL" id="QDQ42814.1"/>
    </source>
</evidence>
<dbReference type="GO" id="GO:0046047">
    <property type="term" value="P:TTP catabolic process"/>
    <property type="evidence" value="ECO:0007669"/>
    <property type="project" value="TreeGrafter"/>
</dbReference>
<evidence type="ECO:0000259" key="1">
    <source>
        <dbReference type="Pfam" id="PF03819"/>
    </source>
</evidence>
<evidence type="ECO:0000313" key="5">
    <source>
        <dbReference type="Proteomes" id="UP000315925"/>
    </source>
</evidence>